<dbReference type="OrthoDB" id="1701386at2"/>
<reference evidence="2 3" key="1">
    <citation type="submission" date="2019-12" db="EMBL/GenBank/DDBJ databases">
        <title>Defluviitalea raffinosedens, isolated from a biogas fermenter, genome sequencing and characterization.</title>
        <authorList>
            <person name="Rettenmaier R."/>
            <person name="Schneider M."/>
            <person name="Neuhaus K."/>
            <person name="Liebl W."/>
            <person name="Zverlov V."/>
        </authorList>
    </citation>
    <scope>NUCLEOTIDE SEQUENCE [LARGE SCALE GENOMIC DNA]</scope>
    <source>
        <strain evidence="2 3">249c-K6</strain>
    </source>
</reference>
<dbReference type="PANTHER" id="PTHR37309">
    <property type="entry name" value="SLR0284 PROTEIN"/>
    <property type="match status" value="1"/>
</dbReference>
<protein>
    <submittedName>
        <fullName evidence="2">Phage holin family protein</fullName>
    </submittedName>
</protein>
<feature type="transmembrane region" description="Helical" evidence="1">
    <location>
        <begin position="75"/>
        <end position="94"/>
    </location>
</feature>
<proteinExistence type="predicted"/>
<feature type="transmembrane region" description="Helical" evidence="1">
    <location>
        <begin position="44"/>
        <end position="63"/>
    </location>
</feature>
<dbReference type="Proteomes" id="UP000483018">
    <property type="component" value="Unassembled WGS sequence"/>
</dbReference>
<dbReference type="PANTHER" id="PTHR37309:SF1">
    <property type="entry name" value="SLR0284 PROTEIN"/>
    <property type="match status" value="1"/>
</dbReference>
<gene>
    <name evidence="2" type="ORF">GND95_07515</name>
</gene>
<dbReference type="InterPro" id="IPR007165">
    <property type="entry name" value="Phage_holin_4_2"/>
</dbReference>
<dbReference type="AlphaFoldDB" id="A0A7C8HEP8"/>
<name>A0A7C8HEP8_9FIRM</name>
<dbReference type="EMBL" id="WSLF01000005">
    <property type="protein sequence ID" value="KAE9634510.1"/>
    <property type="molecule type" value="Genomic_DNA"/>
</dbReference>
<keyword evidence="1" id="KW-0472">Membrane</keyword>
<dbReference type="Pfam" id="PF04020">
    <property type="entry name" value="Phage_holin_4_2"/>
    <property type="match status" value="1"/>
</dbReference>
<sequence>MADETRNRTNNEGNFSIGHVLLRLLGTAVVLAITAFFTPGFSIANLWSLIVASIVITAIDYLIEKVTGIDASPFGRGIVGFIVSVAIIYFTKYLVQGFDVTLWGAIIGSIVIGIINALTPGRAL</sequence>
<dbReference type="RefSeq" id="WP_158740238.1">
    <property type="nucleotide sequence ID" value="NZ_JAFBEP010000002.1"/>
</dbReference>
<comment type="caution">
    <text evidence="2">The sequence shown here is derived from an EMBL/GenBank/DDBJ whole genome shotgun (WGS) entry which is preliminary data.</text>
</comment>
<feature type="transmembrane region" description="Helical" evidence="1">
    <location>
        <begin position="100"/>
        <end position="119"/>
    </location>
</feature>
<accession>A0A7C8HEP8</accession>
<organism evidence="2 3">
    <name type="scientific">Defluviitalea raffinosedens</name>
    <dbReference type="NCBI Taxonomy" id="1450156"/>
    <lineage>
        <taxon>Bacteria</taxon>
        <taxon>Bacillati</taxon>
        <taxon>Bacillota</taxon>
        <taxon>Clostridia</taxon>
        <taxon>Lachnospirales</taxon>
        <taxon>Defluviitaleaceae</taxon>
        <taxon>Defluviitalea</taxon>
    </lineage>
</organism>
<evidence type="ECO:0000256" key="1">
    <source>
        <dbReference type="SAM" id="Phobius"/>
    </source>
</evidence>
<evidence type="ECO:0000313" key="3">
    <source>
        <dbReference type="Proteomes" id="UP000483018"/>
    </source>
</evidence>
<keyword evidence="1" id="KW-1133">Transmembrane helix</keyword>
<evidence type="ECO:0000313" key="2">
    <source>
        <dbReference type="EMBL" id="KAE9634510.1"/>
    </source>
</evidence>
<feature type="transmembrane region" description="Helical" evidence="1">
    <location>
        <begin position="20"/>
        <end position="38"/>
    </location>
</feature>
<keyword evidence="1" id="KW-0812">Transmembrane</keyword>
<keyword evidence="3" id="KW-1185">Reference proteome</keyword>